<evidence type="ECO:0000256" key="11">
    <source>
        <dbReference type="ARBA" id="ARBA00022833"/>
    </source>
</evidence>
<dbReference type="Proteomes" id="UP000005226">
    <property type="component" value="Chromosome 8"/>
</dbReference>
<dbReference type="GeneTree" id="ENSGT00940000158831"/>
<evidence type="ECO:0000256" key="16">
    <source>
        <dbReference type="ARBA" id="ARBA00023180"/>
    </source>
</evidence>
<comment type="cofactor">
    <cofactor evidence="1">
        <name>Zn(2+)</name>
        <dbReference type="ChEBI" id="CHEBI:29105"/>
    </cofactor>
</comment>
<dbReference type="Ensembl" id="ENSTRUT00000032037.3">
    <property type="protein sequence ID" value="ENSTRUP00000031914.3"/>
    <property type="gene ID" value="ENSTRUG00000012609.3"/>
</dbReference>
<dbReference type="HOGENOM" id="CLU_017594_1_2_1"/>
<keyword evidence="12 21" id="KW-1133">Transmembrane helix</keyword>
<evidence type="ECO:0000256" key="10">
    <source>
        <dbReference type="ARBA" id="ARBA00022801"/>
    </source>
</evidence>
<evidence type="ECO:0000256" key="8">
    <source>
        <dbReference type="ARBA" id="ARBA00022723"/>
    </source>
</evidence>
<dbReference type="CDD" id="cd16018">
    <property type="entry name" value="Enpp"/>
    <property type="match status" value="1"/>
</dbReference>
<dbReference type="GO" id="GO:0005886">
    <property type="term" value="C:plasma membrane"/>
    <property type="evidence" value="ECO:0007669"/>
    <property type="project" value="UniProtKB-SubCell"/>
</dbReference>
<name>H2U4Q2_TAKRU</name>
<reference evidence="22" key="2">
    <citation type="submission" date="2025-08" db="UniProtKB">
        <authorList>
            <consortium name="Ensembl"/>
        </authorList>
    </citation>
    <scope>IDENTIFICATION</scope>
</reference>
<evidence type="ECO:0000256" key="7">
    <source>
        <dbReference type="ARBA" id="ARBA00022696"/>
    </source>
</evidence>
<evidence type="ECO:0000256" key="13">
    <source>
        <dbReference type="ARBA" id="ARBA00023084"/>
    </source>
</evidence>
<keyword evidence="23" id="KW-1185">Reference proteome</keyword>
<protein>
    <recommendedName>
        <fullName evidence="4">bis(5'-adenosyl)-triphosphatase</fullName>
        <ecNumber evidence="4">3.6.1.29</ecNumber>
    </recommendedName>
    <alternativeName>
        <fullName evidence="19">AP3A hydrolase</fullName>
    </alternativeName>
    <alternativeName>
        <fullName evidence="18">Ectonucleotide pyrophosphatase/phosphodiesterase family member 4</fullName>
    </alternativeName>
</protein>
<evidence type="ECO:0000256" key="14">
    <source>
        <dbReference type="ARBA" id="ARBA00023136"/>
    </source>
</evidence>
<evidence type="ECO:0000313" key="22">
    <source>
        <dbReference type="Ensembl" id="ENSTRUP00000031914.3"/>
    </source>
</evidence>
<dbReference type="GO" id="GO:0047710">
    <property type="term" value="F:bis(5'-adenosyl)-triphosphatase activity"/>
    <property type="evidence" value="ECO:0007669"/>
    <property type="project" value="UniProtKB-EC"/>
</dbReference>
<dbReference type="Gene3D" id="3.30.1360.180">
    <property type="match status" value="1"/>
</dbReference>
<dbReference type="eggNOG" id="KOG2645">
    <property type="taxonomic scope" value="Eukaryota"/>
</dbReference>
<dbReference type="AlphaFoldDB" id="H2U4Q2"/>
<dbReference type="PANTHER" id="PTHR10151:SF79">
    <property type="entry name" value="BIS(5'-ADENOSYL)-TRIPHOSPHATASE ENPP4"/>
    <property type="match status" value="1"/>
</dbReference>
<keyword evidence="5" id="KW-1003">Cell membrane</keyword>
<comment type="subcellular location">
    <subcellularLocation>
        <location evidence="2">Cell membrane</location>
        <topology evidence="2">Single-pass type I membrane protein</topology>
    </subcellularLocation>
</comment>
<evidence type="ECO:0000256" key="9">
    <source>
        <dbReference type="ARBA" id="ARBA00022729"/>
    </source>
</evidence>
<reference evidence="22 23" key="1">
    <citation type="journal article" date="2011" name="Genome Biol. Evol.">
        <title>Integration of the genetic map and genome assembly of fugu facilitates insights into distinct features of genome evolution in teleosts and mammals.</title>
        <authorList>
            <person name="Kai W."/>
            <person name="Kikuchi K."/>
            <person name="Tohari S."/>
            <person name="Chew A.K."/>
            <person name="Tay A."/>
            <person name="Fujiwara A."/>
            <person name="Hosoya S."/>
            <person name="Suetake H."/>
            <person name="Naruse K."/>
            <person name="Brenner S."/>
            <person name="Suzuki Y."/>
            <person name="Venkatesh B."/>
        </authorList>
    </citation>
    <scope>NUCLEOTIDE SEQUENCE [LARGE SCALE GENOMIC DNA]</scope>
</reference>
<dbReference type="SUPFAM" id="SSF53649">
    <property type="entry name" value="Alkaline phosphatase-like"/>
    <property type="match status" value="1"/>
</dbReference>
<evidence type="ECO:0000256" key="17">
    <source>
        <dbReference type="ARBA" id="ARBA00025036"/>
    </source>
</evidence>
<organism evidence="22 23">
    <name type="scientific">Takifugu rubripes</name>
    <name type="common">Japanese pufferfish</name>
    <name type="synonym">Fugu rubripes</name>
    <dbReference type="NCBI Taxonomy" id="31033"/>
    <lineage>
        <taxon>Eukaryota</taxon>
        <taxon>Metazoa</taxon>
        <taxon>Chordata</taxon>
        <taxon>Craniata</taxon>
        <taxon>Vertebrata</taxon>
        <taxon>Euteleostomi</taxon>
        <taxon>Actinopterygii</taxon>
        <taxon>Neopterygii</taxon>
        <taxon>Teleostei</taxon>
        <taxon>Neoteleostei</taxon>
        <taxon>Acanthomorphata</taxon>
        <taxon>Eupercaria</taxon>
        <taxon>Tetraodontiformes</taxon>
        <taxon>Tetradontoidea</taxon>
        <taxon>Tetraodontidae</taxon>
        <taxon>Takifugu</taxon>
    </lineage>
</organism>
<evidence type="ECO:0000256" key="3">
    <source>
        <dbReference type="ARBA" id="ARBA00010594"/>
    </source>
</evidence>
<dbReference type="InterPro" id="IPR002591">
    <property type="entry name" value="Phosphodiest/P_Trfase"/>
</dbReference>
<proteinExistence type="inferred from homology"/>
<evidence type="ECO:0000313" key="23">
    <source>
        <dbReference type="Proteomes" id="UP000005226"/>
    </source>
</evidence>
<sequence>MTVFFPSCLLSMFLKALLGVVAGVWLLLGLLTAAVTARYDASQGTLPPPLLLVSFDGFRADYLKKFPMINLKRFYSQGVLVEELNNIFITKTFPNHYTLVTGLYAESHGIVSSDMYDPLSRKHFTLVNDTDPMWWSQAEPLWVTAQRYGYKTATAMWPGSDAINRTGTYFLPYNQHTTFKERLGSLIKWIEGNDEEEGVMFAALYWEEPDMSGHKFGPDNTTAMSSALKEVDDSIGLLMSELEQTGLWGRINVVITSDHGMAQCSPDRVIRLDDCLHPDNYTALDLSPVASIIPLTDPEAVYALLKKCHPRMVAYLKKDIPARLHYKNNNRIQPILLIADEGWTIIQRGNKIQKLGDHGYDNLLPSMHPFMAASGPSFRQSYKMKTLQSVDLYPLMCYLLQIPAQPNNGTLSNAKCLLVTAVSGEGLLAVSLVVGMILFIVTVAVLFRYMRGRRHLRSFQRLQMSDDIAPLLD</sequence>
<keyword evidence="8" id="KW-0479">Metal-binding</keyword>
<accession>H2U4Q2</accession>
<keyword evidence="7" id="KW-0356">Hemostasis</keyword>
<keyword evidence="6 21" id="KW-0812">Transmembrane</keyword>
<evidence type="ECO:0000256" key="15">
    <source>
        <dbReference type="ARBA" id="ARBA00023157"/>
    </source>
</evidence>
<keyword evidence="14 21" id="KW-0472">Membrane</keyword>
<comment type="catalytic activity">
    <reaction evidence="20">
        <text>P(1),P(3)-bis(5'-adenosyl) triphosphate + H2O = AMP + ADP + 2 H(+)</text>
        <dbReference type="Rhea" id="RHEA:13893"/>
        <dbReference type="ChEBI" id="CHEBI:15377"/>
        <dbReference type="ChEBI" id="CHEBI:15378"/>
        <dbReference type="ChEBI" id="CHEBI:58529"/>
        <dbReference type="ChEBI" id="CHEBI:456215"/>
        <dbReference type="ChEBI" id="CHEBI:456216"/>
        <dbReference type="EC" id="3.6.1.29"/>
    </reaction>
</comment>
<dbReference type="EC" id="3.6.1.29" evidence="4"/>
<evidence type="ECO:0000256" key="12">
    <source>
        <dbReference type="ARBA" id="ARBA00022989"/>
    </source>
</evidence>
<keyword evidence="11" id="KW-0862">Zinc</keyword>
<dbReference type="FunCoup" id="H2U4Q2">
    <property type="interactions" value="341"/>
</dbReference>
<dbReference type="GO" id="GO:0007596">
    <property type="term" value="P:blood coagulation"/>
    <property type="evidence" value="ECO:0007669"/>
    <property type="project" value="UniProtKB-KW"/>
</dbReference>
<evidence type="ECO:0000256" key="5">
    <source>
        <dbReference type="ARBA" id="ARBA00022475"/>
    </source>
</evidence>
<evidence type="ECO:0000256" key="19">
    <source>
        <dbReference type="ARBA" id="ARBA00031824"/>
    </source>
</evidence>
<keyword evidence="10" id="KW-0378">Hydrolase</keyword>
<keyword evidence="16" id="KW-0325">Glycoprotein</keyword>
<dbReference type="OMA" id="LASNMYD"/>
<dbReference type="Gene3D" id="3.40.720.10">
    <property type="entry name" value="Alkaline Phosphatase, subunit A"/>
    <property type="match status" value="1"/>
</dbReference>
<feature type="transmembrane region" description="Helical" evidence="21">
    <location>
        <begin position="426"/>
        <end position="447"/>
    </location>
</feature>
<evidence type="ECO:0000256" key="20">
    <source>
        <dbReference type="ARBA" id="ARBA00047780"/>
    </source>
</evidence>
<dbReference type="Pfam" id="PF01663">
    <property type="entry name" value="Phosphodiest"/>
    <property type="match status" value="1"/>
</dbReference>
<evidence type="ECO:0000256" key="18">
    <source>
        <dbReference type="ARBA" id="ARBA00031114"/>
    </source>
</evidence>
<evidence type="ECO:0000256" key="1">
    <source>
        <dbReference type="ARBA" id="ARBA00001947"/>
    </source>
</evidence>
<keyword evidence="9" id="KW-0732">Signal</keyword>
<dbReference type="PANTHER" id="PTHR10151">
    <property type="entry name" value="ECTONUCLEOTIDE PYROPHOSPHATASE/PHOSPHODIESTERASE"/>
    <property type="match status" value="1"/>
</dbReference>
<keyword evidence="15" id="KW-1015">Disulfide bond</keyword>
<reference evidence="22" key="3">
    <citation type="submission" date="2025-09" db="UniProtKB">
        <authorList>
            <consortium name="Ensembl"/>
        </authorList>
    </citation>
    <scope>IDENTIFICATION</scope>
</reference>
<comment type="similarity">
    <text evidence="3">Belongs to the nucleotide pyrophosphatase/phosphodiesterase family.</text>
</comment>
<evidence type="ECO:0000256" key="21">
    <source>
        <dbReference type="SAM" id="Phobius"/>
    </source>
</evidence>
<comment type="function">
    <text evidence="17">Hydrolyzes extracellular Ap3A into AMP and ADP, and Ap4A into AMP and ATP. Ap3A and Ap4A are diadenosine polyphosphates thought to induce proliferation of vascular smooth muscle cells. Acts as a procoagulant, mediating platelet aggregation at the site of nascent thrombus via release of ADP from Ap3A and activation of ADP receptors.</text>
</comment>
<gene>
    <name evidence="22" type="primary">enpp4</name>
</gene>
<dbReference type="GO" id="GO:0046872">
    <property type="term" value="F:metal ion binding"/>
    <property type="evidence" value="ECO:0007669"/>
    <property type="project" value="UniProtKB-KW"/>
</dbReference>
<keyword evidence="13" id="KW-0094">Blood coagulation</keyword>
<dbReference type="InParanoid" id="H2U4Q2"/>
<evidence type="ECO:0000256" key="4">
    <source>
        <dbReference type="ARBA" id="ARBA00012377"/>
    </source>
</evidence>
<dbReference type="InterPro" id="IPR017850">
    <property type="entry name" value="Alkaline_phosphatase_core_sf"/>
</dbReference>
<evidence type="ECO:0000256" key="2">
    <source>
        <dbReference type="ARBA" id="ARBA00004251"/>
    </source>
</evidence>
<evidence type="ECO:0000256" key="6">
    <source>
        <dbReference type="ARBA" id="ARBA00022692"/>
    </source>
</evidence>